<evidence type="ECO:0000256" key="5">
    <source>
        <dbReference type="ARBA" id="ARBA00022982"/>
    </source>
</evidence>
<feature type="binding site" evidence="6">
    <location>
        <position position="202"/>
    </location>
    <ligand>
        <name>FAD</name>
        <dbReference type="ChEBI" id="CHEBI:57692"/>
    </ligand>
</feature>
<dbReference type="SUPFAM" id="SSF52467">
    <property type="entry name" value="DHS-like NAD/FAD-binding domain"/>
    <property type="match status" value="1"/>
</dbReference>
<dbReference type="Gene3D" id="3.40.50.1220">
    <property type="entry name" value="TPP-binding domain"/>
    <property type="match status" value="1"/>
</dbReference>
<dbReference type="Gene3D" id="3.40.50.620">
    <property type="entry name" value="HUPs"/>
    <property type="match status" value="1"/>
</dbReference>
<accession>A0A619I179</accession>
<evidence type="ECO:0000256" key="6">
    <source>
        <dbReference type="PIRSR" id="PIRSR000089-1"/>
    </source>
</evidence>
<evidence type="ECO:0000256" key="3">
    <source>
        <dbReference type="ARBA" id="ARBA00022630"/>
    </source>
</evidence>
<feature type="binding site" evidence="6">
    <location>
        <position position="280"/>
    </location>
    <ligand>
        <name>FAD</name>
        <dbReference type="ChEBI" id="CHEBI:57692"/>
    </ligand>
</feature>
<dbReference type="FunFam" id="3.40.50.1220:FF:000004">
    <property type="entry name" value="Electron transfer flavoprotein"/>
    <property type="match status" value="1"/>
</dbReference>
<dbReference type="PIRSF" id="PIRSF000089">
    <property type="entry name" value="Electra_flavoP_a"/>
    <property type="match status" value="1"/>
</dbReference>
<dbReference type="GO" id="GO:0050660">
    <property type="term" value="F:flavin adenine dinucleotide binding"/>
    <property type="evidence" value="ECO:0007669"/>
    <property type="project" value="InterPro"/>
</dbReference>
<comment type="cofactor">
    <cofactor evidence="6">
        <name>FAD</name>
        <dbReference type="ChEBI" id="CHEBI:57692"/>
    </cofactor>
    <text evidence="6">Binds 1 FAD per dimer.</text>
</comment>
<dbReference type="SMART" id="SM00893">
    <property type="entry name" value="ETF"/>
    <property type="match status" value="1"/>
</dbReference>
<evidence type="ECO:0000256" key="4">
    <source>
        <dbReference type="ARBA" id="ARBA00022827"/>
    </source>
</evidence>
<keyword evidence="3" id="KW-0285">Flavoprotein</keyword>
<dbReference type="InterPro" id="IPR029035">
    <property type="entry name" value="DHS-like_NAD/FAD-binding_dom"/>
</dbReference>
<dbReference type="GO" id="GO:0033539">
    <property type="term" value="P:fatty acid beta-oxidation using acyl-CoA dehydrogenase"/>
    <property type="evidence" value="ECO:0007669"/>
    <property type="project" value="TreeGrafter"/>
</dbReference>
<dbReference type="EMBL" id="AALAOU010000022">
    <property type="protein sequence ID" value="ECX6661790.1"/>
    <property type="molecule type" value="Genomic_DNA"/>
</dbReference>
<dbReference type="PANTHER" id="PTHR43153:SF1">
    <property type="entry name" value="ELECTRON TRANSFER FLAVOPROTEIN SUBUNIT ALPHA, MITOCHONDRIAL"/>
    <property type="match status" value="1"/>
</dbReference>
<sequence length="312" mass="34039">MKKLSSVWLFSERKEHYSGLLETATELGETVKVLAETSNLPNVDADVLYTLKEPAPGHCIEDYAETIAEVIKLAKPAQGLLLLSTSKRDKALAARLSILLDAPLVNDATNIRLEEGKLLVEHRLYGGVALGEKKVNVSFVIVTLPSDSFSASVSRPEKSVIGQIVLIDYIPPHHSLKRQIRYSKPVDDVELTKAKCVVGIGRGLASQDDLALIQSLANCLNAEVGCSRPIAEGEHWLGRERYIGISGVMLKCEVYLALGISGQIQHMIGINDAKVVIAINKDKNAPIFQFADYGIVGDLYVVVPMLIEKLQS</sequence>
<dbReference type="InterPro" id="IPR014729">
    <property type="entry name" value="Rossmann-like_a/b/a_fold"/>
</dbReference>
<comment type="similarity">
    <text evidence="1">Belongs to the ETF alpha-subunit/FixB family.</text>
</comment>
<evidence type="ECO:0000256" key="1">
    <source>
        <dbReference type="ARBA" id="ARBA00005817"/>
    </source>
</evidence>
<dbReference type="InterPro" id="IPR001308">
    <property type="entry name" value="ETF_a/FixB"/>
</dbReference>
<dbReference type="InterPro" id="IPR014730">
    <property type="entry name" value="ETF_a/b_N"/>
</dbReference>
<keyword evidence="5" id="KW-0249">Electron transport</keyword>
<evidence type="ECO:0000313" key="8">
    <source>
        <dbReference type="EMBL" id="ECX6661790.1"/>
    </source>
</evidence>
<dbReference type="Pfam" id="PF01012">
    <property type="entry name" value="ETF"/>
    <property type="match status" value="1"/>
</dbReference>
<evidence type="ECO:0000256" key="2">
    <source>
        <dbReference type="ARBA" id="ARBA00022448"/>
    </source>
</evidence>
<keyword evidence="2" id="KW-0813">Transport</keyword>
<dbReference type="AlphaFoldDB" id="A0A619I179"/>
<gene>
    <name evidence="8" type="ORF">F6X26_23025</name>
</gene>
<protein>
    <submittedName>
        <fullName evidence="8">Electron transfer flavoprotein subunit alpha</fullName>
    </submittedName>
</protein>
<reference evidence="8" key="1">
    <citation type="submission" date="2019-09" db="EMBL/GenBank/DDBJ databases">
        <authorList>
            <consortium name="PulseNet: The National Subtyping Network for Foodborne Disease Surveillance"/>
            <person name="Tarr C.L."/>
            <person name="Trees E."/>
            <person name="Katz L.S."/>
            <person name="Carleton-Romer H.A."/>
            <person name="Stroika S."/>
            <person name="Kucerova Z."/>
            <person name="Roache K.F."/>
            <person name="Sabol A.L."/>
            <person name="Besser J."/>
            <person name="Gerner-Smidt P."/>
        </authorList>
    </citation>
    <scope>NUCLEOTIDE SEQUENCE</scope>
    <source>
        <strain evidence="8">PNUSAS101199</strain>
    </source>
</reference>
<organism evidence="8">
    <name type="scientific">Salmonella enterica</name>
    <name type="common">Salmonella choleraesuis</name>
    <dbReference type="NCBI Taxonomy" id="28901"/>
    <lineage>
        <taxon>Bacteria</taxon>
        <taxon>Pseudomonadati</taxon>
        <taxon>Pseudomonadota</taxon>
        <taxon>Gammaproteobacteria</taxon>
        <taxon>Enterobacterales</taxon>
        <taxon>Enterobacteriaceae</taxon>
        <taxon>Salmonella</taxon>
    </lineage>
</organism>
<name>A0A619I179_SALER</name>
<dbReference type="SUPFAM" id="SSF52402">
    <property type="entry name" value="Adenine nucleotide alpha hydrolases-like"/>
    <property type="match status" value="1"/>
</dbReference>
<feature type="binding site" evidence="6">
    <location>
        <begin position="259"/>
        <end position="266"/>
    </location>
    <ligand>
        <name>FAD</name>
        <dbReference type="ChEBI" id="CHEBI:57692"/>
    </ligand>
</feature>
<dbReference type="InterPro" id="IPR014731">
    <property type="entry name" value="ETF_asu_C"/>
</dbReference>
<proteinExistence type="inferred from homology"/>
<comment type="caution">
    <text evidence="8">The sequence shown here is derived from an EMBL/GenBank/DDBJ whole genome shotgun (WGS) entry which is preliminary data.</text>
</comment>
<dbReference type="PANTHER" id="PTHR43153">
    <property type="entry name" value="ELECTRON TRANSFER FLAVOPROTEIN ALPHA"/>
    <property type="match status" value="1"/>
</dbReference>
<feature type="domain" description="Electron transfer flavoprotein alpha/beta-subunit N-terminal" evidence="7">
    <location>
        <begin position="7"/>
        <end position="180"/>
    </location>
</feature>
<feature type="binding site" evidence="6">
    <location>
        <begin position="227"/>
        <end position="228"/>
    </location>
    <ligand>
        <name>FAD</name>
        <dbReference type="ChEBI" id="CHEBI:57692"/>
    </ligand>
</feature>
<evidence type="ECO:0000259" key="7">
    <source>
        <dbReference type="SMART" id="SM00893"/>
    </source>
</evidence>
<keyword evidence="4 6" id="KW-0274">FAD</keyword>
<dbReference type="Pfam" id="PF00766">
    <property type="entry name" value="ETF_alpha"/>
    <property type="match status" value="1"/>
</dbReference>
<dbReference type="GO" id="GO:0009055">
    <property type="term" value="F:electron transfer activity"/>
    <property type="evidence" value="ECO:0007669"/>
    <property type="project" value="InterPro"/>
</dbReference>